<gene>
    <name evidence="2" type="ordered locus">Suden_1480</name>
</gene>
<dbReference type="KEGG" id="tdn:Suden_1480"/>
<organism evidence="2 3">
    <name type="scientific">Sulfurimonas denitrificans (strain ATCC 33889 / DSM 1251)</name>
    <name type="common">Thiomicrospira denitrificans (strain ATCC 33889 / DSM 1251)</name>
    <dbReference type="NCBI Taxonomy" id="326298"/>
    <lineage>
        <taxon>Bacteria</taxon>
        <taxon>Pseudomonadati</taxon>
        <taxon>Campylobacterota</taxon>
        <taxon>Epsilonproteobacteria</taxon>
        <taxon>Campylobacterales</taxon>
        <taxon>Sulfurimonadaceae</taxon>
        <taxon>Sulfurimonas</taxon>
    </lineage>
</organism>
<accession>Q30QH4</accession>
<evidence type="ECO:0000313" key="2">
    <source>
        <dbReference type="EMBL" id="ABB44757.1"/>
    </source>
</evidence>
<protein>
    <recommendedName>
        <fullName evidence="4">Transmembrane protein</fullName>
    </recommendedName>
</protein>
<dbReference type="RefSeq" id="WP_011373109.1">
    <property type="nucleotide sequence ID" value="NC_007575.1"/>
</dbReference>
<dbReference type="Proteomes" id="UP000002714">
    <property type="component" value="Chromosome"/>
</dbReference>
<sequence length="110" mass="12389">MEKLTENSENLKSDKVWHDGKLISKEEKRKKEIRDHIKGPFVILFFLAVMLAIFGKAANPLALIIISGAGAIVIYGALKEENKFIKIWWLLWGVIFSIPAAANVLAFFGF</sequence>
<name>Q30QH4_SULDN</name>
<keyword evidence="1" id="KW-0472">Membrane</keyword>
<keyword evidence="1" id="KW-0812">Transmembrane</keyword>
<feature type="transmembrane region" description="Helical" evidence="1">
    <location>
        <begin position="37"/>
        <end position="55"/>
    </location>
</feature>
<keyword evidence="1" id="KW-1133">Transmembrane helix</keyword>
<evidence type="ECO:0008006" key="4">
    <source>
        <dbReference type="Google" id="ProtNLM"/>
    </source>
</evidence>
<dbReference type="EMBL" id="CP000153">
    <property type="protein sequence ID" value="ABB44757.1"/>
    <property type="molecule type" value="Genomic_DNA"/>
</dbReference>
<proteinExistence type="predicted"/>
<evidence type="ECO:0000256" key="1">
    <source>
        <dbReference type="SAM" id="Phobius"/>
    </source>
</evidence>
<feature type="transmembrane region" description="Helical" evidence="1">
    <location>
        <begin position="61"/>
        <end position="78"/>
    </location>
</feature>
<dbReference type="AlphaFoldDB" id="Q30QH4"/>
<keyword evidence="3" id="KW-1185">Reference proteome</keyword>
<feature type="transmembrane region" description="Helical" evidence="1">
    <location>
        <begin position="87"/>
        <end position="108"/>
    </location>
</feature>
<dbReference type="STRING" id="326298.Suden_1480"/>
<reference evidence="2 3" key="1">
    <citation type="journal article" date="2008" name="Appl. Environ. Microbiol.">
        <title>Genome of the epsilonproteobacterial chemolithoautotroph Sulfurimonas denitrificans.</title>
        <authorList>
            <person name="Sievert S.M."/>
            <person name="Scott K.M."/>
            <person name="Klotz M.G."/>
            <person name="Chain P.S.G."/>
            <person name="Hauser L.J."/>
            <person name="Hemp J."/>
            <person name="Huegler M."/>
            <person name="Land M."/>
            <person name="Lapidus A."/>
            <person name="Larimer F.W."/>
            <person name="Lucas S."/>
            <person name="Malfatti S.A."/>
            <person name="Meyer F."/>
            <person name="Paulsen I.T."/>
            <person name="Ren Q."/>
            <person name="Simon J."/>
            <person name="Bailey K."/>
            <person name="Diaz E."/>
            <person name="Fitzpatrick K.A."/>
            <person name="Glover B."/>
            <person name="Gwatney N."/>
            <person name="Korajkic A."/>
            <person name="Long A."/>
            <person name="Mobberley J.M."/>
            <person name="Pantry S.N."/>
            <person name="Pazder G."/>
            <person name="Peterson S."/>
            <person name="Quintanilla J.D."/>
            <person name="Sprinkle R."/>
            <person name="Stephens J."/>
            <person name="Thomas P."/>
            <person name="Vaughn R."/>
            <person name="Weber M.J."/>
            <person name="Wooten L.L."/>
        </authorList>
    </citation>
    <scope>NUCLEOTIDE SEQUENCE [LARGE SCALE GENOMIC DNA]</scope>
    <source>
        <strain evidence="3">ATCC 33889 / DSM 1251</strain>
    </source>
</reference>
<evidence type="ECO:0000313" key="3">
    <source>
        <dbReference type="Proteomes" id="UP000002714"/>
    </source>
</evidence>
<dbReference type="HOGENOM" id="CLU_2169772_0_0_7"/>